<reference evidence="5 6" key="1">
    <citation type="submission" date="2019-09" db="EMBL/GenBank/DDBJ databases">
        <title>Wenzhouxiangella sp. Genome sequencing and assembly.</title>
        <authorList>
            <person name="Zhang R."/>
        </authorList>
    </citation>
    <scope>NUCLEOTIDE SEQUENCE [LARGE SCALE GENOMIC DNA]</scope>
    <source>
        <strain evidence="5 6">W260</strain>
    </source>
</reference>
<dbReference type="InterPro" id="IPR029001">
    <property type="entry name" value="ITPase-like_fam"/>
</dbReference>
<dbReference type="PANTHER" id="PTHR43213">
    <property type="entry name" value="BIFUNCTIONAL DTTP/UTP PYROPHOSPHATASE/METHYLTRANSFERASE PROTEIN-RELATED"/>
    <property type="match status" value="1"/>
</dbReference>
<gene>
    <name evidence="5" type="ORF">F3N42_12955</name>
</gene>
<dbReference type="GO" id="GO:0005737">
    <property type="term" value="C:cytoplasm"/>
    <property type="evidence" value="ECO:0007669"/>
    <property type="project" value="UniProtKB-SubCell"/>
</dbReference>
<protein>
    <recommendedName>
        <fullName evidence="4">dTTP/UTP pyrophosphatase</fullName>
        <shortName evidence="4">dTTPase/UTPase</shortName>
        <ecNumber evidence="4">3.6.1.9</ecNumber>
    </recommendedName>
    <alternativeName>
        <fullName evidence="4">Nucleoside triphosphate pyrophosphatase</fullName>
    </alternativeName>
    <alternativeName>
        <fullName evidence="4">Nucleotide pyrophosphatase</fullName>
        <shortName evidence="4">Nucleotide PPase</shortName>
    </alternativeName>
</protein>
<dbReference type="Gene3D" id="3.90.950.10">
    <property type="match status" value="1"/>
</dbReference>
<comment type="cofactor">
    <cofactor evidence="1 4">
        <name>a divalent metal cation</name>
        <dbReference type="ChEBI" id="CHEBI:60240"/>
    </cofactor>
</comment>
<feature type="site" description="Important for substrate specificity" evidence="4">
    <location>
        <position position="74"/>
    </location>
</feature>
<name>A0A5N0T6Y9_9GAMM</name>
<dbReference type="EC" id="3.6.1.9" evidence="4"/>
<dbReference type="InterPro" id="IPR003697">
    <property type="entry name" value="Maf-like"/>
</dbReference>
<comment type="function">
    <text evidence="4">Nucleoside triphosphate pyrophosphatase that hydrolyzes dTTP and UTP. May have a dual role in cell division arrest and in preventing the incorporation of modified nucleotides into cellular nucleic acids.</text>
</comment>
<comment type="subcellular location">
    <subcellularLocation>
        <location evidence="4">Cytoplasm</location>
    </subcellularLocation>
</comment>
<dbReference type="GO" id="GO:0036221">
    <property type="term" value="F:UTP diphosphatase activity"/>
    <property type="evidence" value="ECO:0007669"/>
    <property type="project" value="RHEA"/>
</dbReference>
<dbReference type="GO" id="GO:0009117">
    <property type="term" value="P:nucleotide metabolic process"/>
    <property type="evidence" value="ECO:0007669"/>
    <property type="project" value="UniProtKB-KW"/>
</dbReference>
<evidence type="ECO:0000313" key="5">
    <source>
        <dbReference type="EMBL" id="KAA9130244.1"/>
    </source>
</evidence>
<keyword evidence="6" id="KW-1185">Reference proteome</keyword>
<comment type="caution">
    <text evidence="5">The sequence shown here is derived from an EMBL/GenBank/DDBJ whole genome shotgun (WGS) entry which is preliminary data.</text>
</comment>
<dbReference type="Pfam" id="PF02545">
    <property type="entry name" value="Maf"/>
    <property type="match status" value="1"/>
</dbReference>
<keyword evidence="3 4" id="KW-0546">Nucleotide metabolism</keyword>
<keyword evidence="2 4" id="KW-0378">Hydrolase</keyword>
<feature type="site" description="Important for substrate specificity" evidence="4">
    <location>
        <position position="157"/>
    </location>
</feature>
<dbReference type="CDD" id="cd00555">
    <property type="entry name" value="Maf"/>
    <property type="match status" value="1"/>
</dbReference>
<comment type="similarity">
    <text evidence="4">Belongs to the Maf family. YhdE subfamily.</text>
</comment>
<comment type="caution">
    <text evidence="4">Lacks conserved residue(s) required for the propagation of feature annotation.</text>
</comment>
<dbReference type="NCBIfam" id="TIGR00172">
    <property type="entry name" value="maf"/>
    <property type="match status" value="1"/>
</dbReference>
<dbReference type="AlphaFoldDB" id="A0A5N0T6Y9"/>
<dbReference type="PIRSF" id="PIRSF006305">
    <property type="entry name" value="Maf"/>
    <property type="match status" value="1"/>
</dbReference>
<evidence type="ECO:0000256" key="1">
    <source>
        <dbReference type="ARBA" id="ARBA00001968"/>
    </source>
</evidence>
<accession>A0A5N0T6Y9</accession>
<keyword evidence="4" id="KW-0963">Cytoplasm</keyword>
<dbReference type="PANTHER" id="PTHR43213:SF5">
    <property type="entry name" value="BIFUNCTIONAL DTTP_UTP PYROPHOSPHATASE_METHYLTRANSFERASE PROTEIN-RELATED"/>
    <property type="match status" value="1"/>
</dbReference>
<feature type="active site" description="Proton acceptor" evidence="4">
    <location>
        <position position="73"/>
    </location>
</feature>
<dbReference type="SUPFAM" id="SSF52972">
    <property type="entry name" value="ITPase-like"/>
    <property type="match status" value="1"/>
</dbReference>
<dbReference type="EMBL" id="VYXP01000008">
    <property type="protein sequence ID" value="KAA9130244.1"/>
    <property type="molecule type" value="Genomic_DNA"/>
</dbReference>
<proteinExistence type="inferred from homology"/>
<dbReference type="Proteomes" id="UP000325372">
    <property type="component" value="Unassembled WGS sequence"/>
</dbReference>
<evidence type="ECO:0000313" key="6">
    <source>
        <dbReference type="Proteomes" id="UP000325372"/>
    </source>
</evidence>
<dbReference type="GO" id="GO:0036218">
    <property type="term" value="F:dTTP diphosphatase activity"/>
    <property type="evidence" value="ECO:0007669"/>
    <property type="project" value="RHEA"/>
</dbReference>
<evidence type="ECO:0000256" key="2">
    <source>
        <dbReference type="ARBA" id="ARBA00022801"/>
    </source>
</evidence>
<organism evidence="5 6">
    <name type="scientific">Marinihelvus fidelis</name>
    <dbReference type="NCBI Taxonomy" id="2613842"/>
    <lineage>
        <taxon>Bacteria</taxon>
        <taxon>Pseudomonadati</taxon>
        <taxon>Pseudomonadota</taxon>
        <taxon>Gammaproteobacteria</taxon>
        <taxon>Chromatiales</taxon>
        <taxon>Wenzhouxiangellaceae</taxon>
        <taxon>Marinihelvus</taxon>
    </lineage>
</organism>
<dbReference type="RefSeq" id="WP_150864909.1">
    <property type="nucleotide sequence ID" value="NZ_VYXP01000008.1"/>
</dbReference>
<dbReference type="HAMAP" id="MF_00528">
    <property type="entry name" value="Maf"/>
    <property type="match status" value="1"/>
</dbReference>
<comment type="catalytic activity">
    <reaction evidence="4">
        <text>UTP + H2O = UMP + diphosphate + H(+)</text>
        <dbReference type="Rhea" id="RHEA:29395"/>
        <dbReference type="ChEBI" id="CHEBI:15377"/>
        <dbReference type="ChEBI" id="CHEBI:15378"/>
        <dbReference type="ChEBI" id="CHEBI:33019"/>
        <dbReference type="ChEBI" id="CHEBI:46398"/>
        <dbReference type="ChEBI" id="CHEBI:57865"/>
        <dbReference type="EC" id="3.6.1.9"/>
    </reaction>
</comment>
<evidence type="ECO:0000256" key="3">
    <source>
        <dbReference type="ARBA" id="ARBA00023080"/>
    </source>
</evidence>
<evidence type="ECO:0000256" key="4">
    <source>
        <dbReference type="HAMAP-Rule" id="MF_00528"/>
    </source>
</evidence>
<comment type="catalytic activity">
    <reaction evidence="4">
        <text>dTTP + H2O = dTMP + diphosphate + H(+)</text>
        <dbReference type="Rhea" id="RHEA:28534"/>
        <dbReference type="ChEBI" id="CHEBI:15377"/>
        <dbReference type="ChEBI" id="CHEBI:15378"/>
        <dbReference type="ChEBI" id="CHEBI:33019"/>
        <dbReference type="ChEBI" id="CHEBI:37568"/>
        <dbReference type="ChEBI" id="CHEBI:63528"/>
        <dbReference type="EC" id="3.6.1.9"/>
    </reaction>
</comment>
<feature type="site" description="Important for substrate specificity" evidence="4">
    <location>
        <position position="15"/>
    </location>
</feature>
<sequence length="196" mass="21406">MTDEPDILLASASPRRRELLDLLGVRYRAWSADIDESRLADEAPDAYVERLARAKAAAGRQAHGNERPVLGADTIVLLDGDILGKPRDRAHARDMFSRLAGRHHEVLTAVAVVATDGRVFGAINRTRVEFGEVPAHWVDHYATLDEPMDKAGAYAVQGLAGQWIQRVEGSYTGVMGLPLFETAELLRQAGLALTGR</sequence>